<sequence>MSASSIKKSIRVFPKEGTINEMDALDICKQLIKNCKHLENQLQYRIDFQSNYIEMLFTATDGEHYLDIDFEKYHFWELAGSSYGGADWIKEVTSAVNKRGEVAFYAFDKIEFIGNQETLMDFYKTIYEFNYENRITRSFKSPQKNKVEIDIKGIYTANTQTEIGGEDTRTPQRKDRFNLLKEFGTFDNRGIETIIFEERGFFLQEFFLDEIGKVGSAVSKINDLEEVIFCFNNKKIRTYKWIDNSPQKVGKHRYGYWKCNNADWWENCINPEWIKFFEGKQTAENSGYTPSLR</sequence>
<protein>
    <submittedName>
        <fullName evidence="1">Uncharacterized protein</fullName>
    </submittedName>
</protein>
<name>A0A2D0N252_FLAN2</name>
<organism evidence="1 2">
    <name type="scientific">Flavilitoribacter nigricans (strain ATCC 23147 / DSM 23189 / NBRC 102662 / NCIMB 1420 / SS-2)</name>
    <name type="common">Lewinella nigricans</name>
    <dbReference type="NCBI Taxonomy" id="1122177"/>
    <lineage>
        <taxon>Bacteria</taxon>
        <taxon>Pseudomonadati</taxon>
        <taxon>Bacteroidota</taxon>
        <taxon>Saprospiria</taxon>
        <taxon>Saprospirales</taxon>
        <taxon>Lewinellaceae</taxon>
        <taxon>Flavilitoribacter</taxon>
    </lineage>
</organism>
<evidence type="ECO:0000313" key="1">
    <source>
        <dbReference type="EMBL" id="PHN02584.1"/>
    </source>
</evidence>
<dbReference type="EMBL" id="PDUD01000039">
    <property type="protein sequence ID" value="PHN02584.1"/>
    <property type="molecule type" value="Genomic_DNA"/>
</dbReference>
<gene>
    <name evidence="1" type="ORF">CRP01_31915</name>
</gene>
<comment type="caution">
    <text evidence="1">The sequence shown here is derived from an EMBL/GenBank/DDBJ whole genome shotgun (WGS) entry which is preliminary data.</text>
</comment>
<dbReference type="Proteomes" id="UP000223913">
    <property type="component" value="Unassembled WGS sequence"/>
</dbReference>
<dbReference type="AlphaFoldDB" id="A0A2D0N252"/>
<reference evidence="1 2" key="1">
    <citation type="submission" date="2017-10" db="EMBL/GenBank/DDBJ databases">
        <title>The draft genome sequence of Lewinella nigricans NBRC 102662.</title>
        <authorList>
            <person name="Wang K."/>
        </authorList>
    </citation>
    <scope>NUCLEOTIDE SEQUENCE [LARGE SCALE GENOMIC DNA]</scope>
    <source>
        <strain evidence="1 2">NBRC 102662</strain>
    </source>
</reference>
<accession>A0A2D0N252</accession>
<keyword evidence="2" id="KW-1185">Reference proteome</keyword>
<proteinExistence type="predicted"/>
<dbReference type="OrthoDB" id="9920964at2"/>
<evidence type="ECO:0000313" key="2">
    <source>
        <dbReference type="Proteomes" id="UP000223913"/>
    </source>
</evidence>
<dbReference type="RefSeq" id="WP_099154128.1">
    <property type="nucleotide sequence ID" value="NZ_PDUD01000039.1"/>
</dbReference>